<dbReference type="AlphaFoldDB" id="X0W1L2"/>
<evidence type="ECO:0000256" key="1">
    <source>
        <dbReference type="SAM" id="MobiDB-lite"/>
    </source>
</evidence>
<proteinExistence type="predicted"/>
<feature type="non-terminal residue" evidence="2">
    <location>
        <position position="228"/>
    </location>
</feature>
<protein>
    <submittedName>
        <fullName evidence="2">Uncharacterized protein</fullName>
    </submittedName>
</protein>
<accession>X0W1L2</accession>
<evidence type="ECO:0000313" key="2">
    <source>
        <dbReference type="EMBL" id="GAG06616.1"/>
    </source>
</evidence>
<sequence>MPGDDDNLTPEDTSLRDSLDDAFEKSESADIVEDELTPPKEEAPEPKPEAKTDDEPKPEAKPAAGAAKLDIPTLIPAAGAEAVAAPTTTPAPAAWTPGPREHWEALPADVKAEIGRREQEISVGLRDSADSRKLASDFKETIAPFQHFIQAENSTPLQAVSNMMRTAAVFRTGTAQQKAQTAASIIKNFGIDIQMLDSMLAGSYQDDPVQRQIETAVAPYREMAARVQ</sequence>
<feature type="compositionally biased region" description="Basic and acidic residues" evidence="1">
    <location>
        <begin position="13"/>
        <end position="28"/>
    </location>
</feature>
<reference evidence="2" key="1">
    <citation type="journal article" date="2014" name="Front. Microbiol.">
        <title>High frequency of phylogenetically diverse reductive dehalogenase-homologous genes in deep subseafloor sedimentary metagenomes.</title>
        <authorList>
            <person name="Kawai M."/>
            <person name="Futagami T."/>
            <person name="Toyoda A."/>
            <person name="Takaki Y."/>
            <person name="Nishi S."/>
            <person name="Hori S."/>
            <person name="Arai W."/>
            <person name="Tsubouchi T."/>
            <person name="Morono Y."/>
            <person name="Uchiyama I."/>
            <person name="Ito T."/>
            <person name="Fujiyama A."/>
            <person name="Inagaki F."/>
            <person name="Takami H."/>
        </authorList>
    </citation>
    <scope>NUCLEOTIDE SEQUENCE</scope>
    <source>
        <strain evidence="2">Expedition CK06-06</strain>
    </source>
</reference>
<feature type="region of interest" description="Disordered" evidence="1">
    <location>
        <begin position="1"/>
        <end position="70"/>
    </location>
</feature>
<organism evidence="2">
    <name type="scientific">marine sediment metagenome</name>
    <dbReference type="NCBI Taxonomy" id="412755"/>
    <lineage>
        <taxon>unclassified sequences</taxon>
        <taxon>metagenomes</taxon>
        <taxon>ecological metagenomes</taxon>
    </lineage>
</organism>
<comment type="caution">
    <text evidence="2">The sequence shown here is derived from an EMBL/GenBank/DDBJ whole genome shotgun (WGS) entry which is preliminary data.</text>
</comment>
<dbReference type="EMBL" id="BARS01029624">
    <property type="protein sequence ID" value="GAG06616.1"/>
    <property type="molecule type" value="Genomic_DNA"/>
</dbReference>
<name>X0W1L2_9ZZZZ</name>
<feature type="compositionally biased region" description="Basic and acidic residues" evidence="1">
    <location>
        <begin position="37"/>
        <end position="60"/>
    </location>
</feature>
<gene>
    <name evidence="2" type="ORF">S01H1_46273</name>
</gene>